<accession>A0A2H5EXT3</accession>
<dbReference type="RefSeq" id="WP_101752158.1">
    <property type="nucleotide sequence ID" value="NZ_CP025430.1"/>
</dbReference>
<dbReference type="PANTHER" id="PTHR43071">
    <property type="entry name" value="2-AMINO-4-HYDROXY-6-HYDROXYMETHYLDIHYDROPTERIDINE PYROPHOSPHOKINASE"/>
    <property type="match status" value="1"/>
</dbReference>
<keyword evidence="6" id="KW-0547">Nucleotide-binding</keyword>
<keyword evidence="5" id="KW-0808">Transferase</keyword>
<organism evidence="14 15">
    <name type="scientific">Paracoccus zhejiangensis</name>
    <dbReference type="NCBI Taxonomy" id="1077935"/>
    <lineage>
        <taxon>Bacteria</taxon>
        <taxon>Pseudomonadati</taxon>
        <taxon>Pseudomonadota</taxon>
        <taxon>Alphaproteobacteria</taxon>
        <taxon>Rhodobacterales</taxon>
        <taxon>Paracoccaceae</taxon>
        <taxon>Paracoccus</taxon>
    </lineage>
</organism>
<evidence type="ECO:0000256" key="4">
    <source>
        <dbReference type="ARBA" id="ARBA00016218"/>
    </source>
</evidence>
<evidence type="ECO:0000256" key="6">
    <source>
        <dbReference type="ARBA" id="ARBA00022741"/>
    </source>
</evidence>
<evidence type="ECO:0000256" key="9">
    <source>
        <dbReference type="ARBA" id="ARBA00022909"/>
    </source>
</evidence>
<evidence type="ECO:0000259" key="13">
    <source>
        <dbReference type="Pfam" id="PF01288"/>
    </source>
</evidence>
<name>A0A2H5EXT3_9RHOB</name>
<evidence type="ECO:0000256" key="10">
    <source>
        <dbReference type="ARBA" id="ARBA00029409"/>
    </source>
</evidence>
<evidence type="ECO:0000256" key="12">
    <source>
        <dbReference type="ARBA" id="ARBA00033413"/>
    </source>
</evidence>
<sequence>MTQVIDYSVALGGNLPSALGGPAETLRAAVSILHSYQDITITALSRFHRTSAFPPGSGPDFVNATLTLQSMLVPEAMLARLHEVEAELGRRREDGGRWQARPVDLDLIAAGDRVLPDESVQQAWRALAPGDQARRAPEALILPHPRMQDRDFVLAPLAEIAPGWRHPLIGRTVAEMLGDLRNKT</sequence>
<dbReference type="GO" id="GO:0016301">
    <property type="term" value="F:kinase activity"/>
    <property type="evidence" value="ECO:0007669"/>
    <property type="project" value="UniProtKB-KW"/>
</dbReference>
<dbReference type="GO" id="GO:0005524">
    <property type="term" value="F:ATP binding"/>
    <property type="evidence" value="ECO:0007669"/>
    <property type="project" value="UniProtKB-KW"/>
</dbReference>
<dbReference type="SUPFAM" id="SSF55083">
    <property type="entry name" value="6-hydroxymethyl-7,8-dihydropterin pyrophosphokinase, HPPK"/>
    <property type="match status" value="1"/>
</dbReference>
<evidence type="ECO:0000256" key="8">
    <source>
        <dbReference type="ARBA" id="ARBA00022840"/>
    </source>
</evidence>
<dbReference type="NCBIfam" id="TIGR01498">
    <property type="entry name" value="folK"/>
    <property type="match status" value="1"/>
</dbReference>
<reference evidence="14 15" key="1">
    <citation type="journal article" date="2013" name="Antonie Van Leeuwenhoek">
        <title>Paracoccus zhejiangensis sp. nov., isolated from activated sludge in wastewater-treatment system.</title>
        <authorList>
            <person name="Wu Z.G."/>
            <person name="Zhang D.F."/>
            <person name="Liu Y.L."/>
            <person name="Wang F."/>
            <person name="Jiang X."/>
            <person name="Li C."/>
            <person name="Li S.P."/>
            <person name="Hong Q."/>
            <person name="Li W.J."/>
        </authorList>
    </citation>
    <scope>NUCLEOTIDE SEQUENCE [LARGE SCALE GENOMIC DNA]</scope>
    <source>
        <strain evidence="14 15">J6</strain>
    </source>
</reference>
<evidence type="ECO:0000313" key="14">
    <source>
        <dbReference type="EMBL" id="AUH64118.1"/>
    </source>
</evidence>
<dbReference type="InterPro" id="IPR000550">
    <property type="entry name" value="Hppk"/>
</dbReference>
<keyword evidence="8" id="KW-0067">ATP-binding</keyword>
<evidence type="ECO:0000256" key="11">
    <source>
        <dbReference type="ARBA" id="ARBA00029766"/>
    </source>
</evidence>
<evidence type="ECO:0000256" key="7">
    <source>
        <dbReference type="ARBA" id="ARBA00022777"/>
    </source>
</evidence>
<evidence type="ECO:0000256" key="2">
    <source>
        <dbReference type="ARBA" id="ARBA00005810"/>
    </source>
</evidence>
<evidence type="ECO:0000256" key="1">
    <source>
        <dbReference type="ARBA" id="ARBA00005051"/>
    </source>
</evidence>
<dbReference type="GO" id="GO:0003848">
    <property type="term" value="F:2-amino-4-hydroxy-6-hydroxymethyldihydropteridine diphosphokinase activity"/>
    <property type="evidence" value="ECO:0007669"/>
    <property type="project" value="UniProtKB-EC"/>
</dbReference>
<keyword evidence="15" id="KW-1185">Reference proteome</keyword>
<evidence type="ECO:0000256" key="5">
    <source>
        <dbReference type="ARBA" id="ARBA00022679"/>
    </source>
</evidence>
<protein>
    <recommendedName>
        <fullName evidence="4">2-amino-4-hydroxy-6-hydroxymethyldihydropteridine pyrophosphokinase</fullName>
        <ecNumber evidence="3">2.7.6.3</ecNumber>
    </recommendedName>
    <alternativeName>
        <fullName evidence="11">6-hydroxymethyl-7,8-dihydropterin pyrophosphokinase</fullName>
    </alternativeName>
    <alternativeName>
        <fullName evidence="12">7,8-dihydro-6-hydroxymethylpterin-pyrophosphokinase</fullName>
    </alternativeName>
</protein>
<keyword evidence="9" id="KW-0289">Folate biosynthesis</keyword>
<dbReference type="CDD" id="cd00483">
    <property type="entry name" value="HPPK"/>
    <property type="match status" value="1"/>
</dbReference>
<evidence type="ECO:0000313" key="15">
    <source>
        <dbReference type="Proteomes" id="UP000234530"/>
    </source>
</evidence>
<comment type="function">
    <text evidence="10">Catalyzes the transfer of pyrophosphate from adenosine triphosphate (ATP) to 6-hydroxymethyl-7,8-dihydropterin, an enzymatic step in folate biosynthesis pathway.</text>
</comment>
<dbReference type="Proteomes" id="UP000234530">
    <property type="component" value="Chromosome"/>
</dbReference>
<dbReference type="UniPathway" id="UPA00077">
    <property type="reaction ID" value="UER00155"/>
</dbReference>
<dbReference type="EC" id="2.7.6.3" evidence="3"/>
<comment type="pathway">
    <text evidence="1">Cofactor biosynthesis; tetrahydrofolate biosynthesis; 2-amino-4-hydroxy-6-hydroxymethyl-7,8-dihydropteridine diphosphate from 7,8-dihydroneopterin triphosphate: step 4/4.</text>
</comment>
<dbReference type="GO" id="GO:0046656">
    <property type="term" value="P:folic acid biosynthetic process"/>
    <property type="evidence" value="ECO:0007669"/>
    <property type="project" value="UniProtKB-KW"/>
</dbReference>
<dbReference type="Gene3D" id="3.30.70.560">
    <property type="entry name" value="7,8-Dihydro-6-hydroxymethylpterin-pyrophosphokinase HPPK"/>
    <property type="match status" value="1"/>
</dbReference>
<keyword evidence="7 14" id="KW-0418">Kinase</keyword>
<gene>
    <name evidence="14" type="primary">folK</name>
    <name evidence="14" type="ORF">CX676_08090</name>
</gene>
<proteinExistence type="inferred from homology"/>
<dbReference type="EMBL" id="CP025430">
    <property type="protein sequence ID" value="AUH64118.1"/>
    <property type="molecule type" value="Genomic_DNA"/>
</dbReference>
<dbReference type="GO" id="GO:0046654">
    <property type="term" value="P:tetrahydrofolate biosynthetic process"/>
    <property type="evidence" value="ECO:0007669"/>
    <property type="project" value="UniProtKB-UniPathway"/>
</dbReference>
<evidence type="ECO:0000256" key="3">
    <source>
        <dbReference type="ARBA" id="ARBA00013253"/>
    </source>
</evidence>
<comment type="similarity">
    <text evidence="2">Belongs to the HPPK family.</text>
</comment>
<dbReference type="AlphaFoldDB" id="A0A2H5EXT3"/>
<dbReference type="InterPro" id="IPR035907">
    <property type="entry name" value="Hppk_sf"/>
</dbReference>
<dbReference type="PANTHER" id="PTHR43071:SF1">
    <property type="entry name" value="2-AMINO-4-HYDROXY-6-HYDROXYMETHYLDIHYDROPTERIDINE PYROPHOSPHOKINASE"/>
    <property type="match status" value="1"/>
</dbReference>
<dbReference type="Pfam" id="PF01288">
    <property type="entry name" value="HPPK"/>
    <property type="match status" value="1"/>
</dbReference>
<dbReference type="OrthoDB" id="9808041at2"/>
<feature type="domain" description="7,8-dihydro-6-hydroxymethylpterin-pyrophosphokinase" evidence="13">
    <location>
        <begin position="9"/>
        <end position="162"/>
    </location>
</feature>
<dbReference type="KEGG" id="pzh:CX676_08090"/>